<proteinExistence type="predicted"/>
<dbReference type="GO" id="GO:0016740">
    <property type="term" value="F:transferase activity"/>
    <property type="evidence" value="ECO:0007669"/>
    <property type="project" value="UniProtKB-KW"/>
</dbReference>
<evidence type="ECO:0000313" key="2">
    <source>
        <dbReference type="EMBL" id="QJD31127.1"/>
    </source>
</evidence>
<accession>A0A858QB36</accession>
<gene>
    <name evidence="2" type="ORF">GNH96_15055</name>
</gene>
<evidence type="ECO:0000313" key="3">
    <source>
        <dbReference type="Proteomes" id="UP000503004"/>
    </source>
</evidence>
<keyword evidence="3" id="KW-1185">Reference proteome</keyword>
<organism evidence="2 3">
    <name type="scientific">Methylococcus geothermalis</name>
    <dbReference type="NCBI Taxonomy" id="2681310"/>
    <lineage>
        <taxon>Bacteria</taxon>
        <taxon>Pseudomonadati</taxon>
        <taxon>Pseudomonadota</taxon>
        <taxon>Gammaproteobacteria</taxon>
        <taxon>Methylococcales</taxon>
        <taxon>Methylococcaceae</taxon>
        <taxon>Methylococcus</taxon>
    </lineage>
</organism>
<reference evidence="3" key="1">
    <citation type="submission" date="2019-12" db="EMBL/GenBank/DDBJ databases">
        <authorList>
            <person name="Awala S.I."/>
            <person name="Rhee S.K."/>
        </authorList>
    </citation>
    <scope>NUCLEOTIDE SEQUENCE [LARGE SCALE GENOMIC DNA]</scope>
    <source>
        <strain evidence="3">IM1</strain>
    </source>
</reference>
<keyword evidence="2" id="KW-0808">Transferase</keyword>
<sequence>MRLPRVLFTRLPTDTRYPFAGQLPFSDSMPRPARTSLRNIETNVSLTENTGNMLIGESLGRILELDRLRSCRLNLTRLLALGWSAEHIRDEIHKHFDLVVFLMANAIREDFDLGDLADAVSALETDFMVFGIGMQDSLPPTLSTLPEGSQRLLHLFDKKALIFGVRGKETENWLHKVGLNRAKALGCPSLYVYPQNLLAVAPPSESSTATAIASGHLTNPSPRSRKLISLFRDTKSHYIMQDELLAVARACKGDERLYNDATGRVRTELCKPVLERILGSKIPFDNFWYFQNLDAWRVFCAQADFYLGDRFHGGIVAMQAGIPSIFIWNDQRARELTDFFALPNICVSDIGDAQAHDLADHLLTTQAFTEFRATYRQRLAIFERTLGEHGIRMDIDSRYSTSKKYNMRQIVPKAYQKLFRGFH</sequence>
<dbReference type="EMBL" id="CP046565">
    <property type="protein sequence ID" value="QJD31127.1"/>
    <property type="molecule type" value="Genomic_DNA"/>
</dbReference>
<dbReference type="RefSeq" id="WP_169604395.1">
    <property type="nucleotide sequence ID" value="NZ_CP046565.1"/>
</dbReference>
<protein>
    <submittedName>
        <fullName evidence="2">Polysaccharide pyruvyl transferase family protein</fullName>
    </submittedName>
</protein>
<dbReference type="Pfam" id="PF04230">
    <property type="entry name" value="PS_pyruv_trans"/>
    <property type="match status" value="1"/>
</dbReference>
<evidence type="ECO:0000259" key="1">
    <source>
        <dbReference type="Pfam" id="PF04230"/>
    </source>
</evidence>
<dbReference type="AlphaFoldDB" id="A0A858QB36"/>
<dbReference type="KEGG" id="metu:GNH96_15055"/>
<feature type="domain" description="Polysaccharide pyruvyl transferase" evidence="1">
    <location>
        <begin position="49"/>
        <end position="330"/>
    </location>
</feature>
<dbReference type="InterPro" id="IPR007345">
    <property type="entry name" value="Polysacch_pyruvyl_Trfase"/>
</dbReference>
<name>A0A858QB36_9GAMM</name>
<dbReference type="Proteomes" id="UP000503004">
    <property type="component" value="Chromosome"/>
</dbReference>